<dbReference type="InterPro" id="IPR053134">
    <property type="entry name" value="RNA-dir_DNA_polymerase"/>
</dbReference>
<keyword evidence="1" id="KW-0548">Nucleotidyltransferase</keyword>
<dbReference type="SUPFAM" id="SSF56672">
    <property type="entry name" value="DNA/RNA polymerases"/>
    <property type="match status" value="1"/>
</dbReference>
<dbReference type="Gene3D" id="3.30.70.270">
    <property type="match status" value="1"/>
</dbReference>
<dbReference type="EMBL" id="BKCJ010002143">
    <property type="protein sequence ID" value="GEU46564.1"/>
    <property type="molecule type" value="Genomic_DNA"/>
</dbReference>
<dbReference type="PANTHER" id="PTHR24559">
    <property type="entry name" value="TRANSPOSON TY3-I GAG-POL POLYPROTEIN"/>
    <property type="match status" value="1"/>
</dbReference>
<comment type="caution">
    <text evidence="1">The sequence shown here is derived from an EMBL/GenBank/DDBJ whole genome shotgun (WGS) entry which is preliminary data.</text>
</comment>
<name>A0A6L2KFA9_TANCI</name>
<dbReference type="InterPro" id="IPR043128">
    <property type="entry name" value="Rev_trsase/Diguanyl_cyclase"/>
</dbReference>
<organism evidence="1">
    <name type="scientific">Tanacetum cinerariifolium</name>
    <name type="common">Dalmatian daisy</name>
    <name type="synonym">Chrysanthemum cinerariifolium</name>
    <dbReference type="NCBI Taxonomy" id="118510"/>
    <lineage>
        <taxon>Eukaryota</taxon>
        <taxon>Viridiplantae</taxon>
        <taxon>Streptophyta</taxon>
        <taxon>Embryophyta</taxon>
        <taxon>Tracheophyta</taxon>
        <taxon>Spermatophyta</taxon>
        <taxon>Magnoliopsida</taxon>
        <taxon>eudicotyledons</taxon>
        <taxon>Gunneridae</taxon>
        <taxon>Pentapetalae</taxon>
        <taxon>asterids</taxon>
        <taxon>campanulids</taxon>
        <taxon>Asterales</taxon>
        <taxon>Asteraceae</taxon>
        <taxon>Asteroideae</taxon>
        <taxon>Anthemideae</taxon>
        <taxon>Anthemidinae</taxon>
        <taxon>Tanacetum</taxon>
    </lineage>
</organism>
<reference evidence="1" key="1">
    <citation type="journal article" date="2019" name="Sci. Rep.">
        <title>Draft genome of Tanacetum cinerariifolium, the natural source of mosquito coil.</title>
        <authorList>
            <person name="Yamashiro T."/>
            <person name="Shiraishi A."/>
            <person name="Satake H."/>
            <person name="Nakayama K."/>
        </authorList>
    </citation>
    <scope>NUCLEOTIDE SEQUENCE</scope>
</reference>
<proteinExistence type="predicted"/>
<dbReference type="AlphaFoldDB" id="A0A6L2KFA9"/>
<sequence>MWPSQEGYLRISMACGREKPQGLCYDPKVIELCWGTVFATGRRSFIEPGTVLRMKRTNRRTRVLIDLYPCHIEEKMTIKEVRGESVMEWKTKVTTKEGIVIKFPRKFRRYKLATKEEVEENEGLKEVWEQMEYVISDSDSDLESIASKIADGESVEVDRVIRDCKLELGNSLFTIDLIPLGHGSFDDTSSSRGTYLGAAKALMNAKIDEPRISDIPVVQDFTDVFPKDLLGLLPQRQVGFRIDLGPGATPEEHEVHLKLVLELLRKEKLYAKFSKCEFWLQEVYFLGYVFNQSDVIEDFVFYFDASNQGLGCKLMQRGKELNMRQRRWIELFSDYECENRYLPGKENVVADALSRKERVKPKRVRAMAMTIQSGVKEMILAAQSEAFK</sequence>
<keyword evidence="1" id="KW-0695">RNA-directed DNA polymerase</keyword>
<protein>
    <submittedName>
        <fullName evidence="1">Reverse transcriptase domain-containing protein</fullName>
    </submittedName>
</protein>
<keyword evidence="1" id="KW-0808">Transferase</keyword>
<accession>A0A6L2KFA9</accession>
<dbReference type="PANTHER" id="PTHR24559:SF444">
    <property type="entry name" value="REVERSE TRANSCRIPTASE DOMAIN-CONTAINING PROTEIN"/>
    <property type="match status" value="1"/>
</dbReference>
<dbReference type="InterPro" id="IPR043502">
    <property type="entry name" value="DNA/RNA_pol_sf"/>
</dbReference>
<dbReference type="GO" id="GO:0003964">
    <property type="term" value="F:RNA-directed DNA polymerase activity"/>
    <property type="evidence" value="ECO:0007669"/>
    <property type="project" value="UniProtKB-KW"/>
</dbReference>
<evidence type="ECO:0000313" key="1">
    <source>
        <dbReference type="EMBL" id="GEU46564.1"/>
    </source>
</evidence>
<gene>
    <name evidence="1" type="ORF">Tci_018542</name>
</gene>